<proteinExistence type="predicted"/>
<keyword evidence="2" id="KW-1185">Reference proteome</keyword>
<dbReference type="PANTHER" id="PTHR43019">
    <property type="entry name" value="SERINE ENDOPROTEASE DEGS"/>
    <property type="match status" value="1"/>
</dbReference>
<name>A0A161QRU5_9BRAD</name>
<dbReference type="SUPFAM" id="SSF50494">
    <property type="entry name" value="Trypsin-like serine proteases"/>
    <property type="match status" value="1"/>
</dbReference>
<sequence>MVLVVVPLAAGSVSPARSQFLLPARTDVPVLAPPKPLTRADLPPVERGERAGTGFFVDDAGHVLTARHVVQACGRIMVQKEGRTSAARLVAVSTPYDLALLKTAKTRGLAATFPRSIASAPNGIVFAADYANLPTSLARGAMLANASVGTTNGSDEAGHIALNTNITFGASGAPVLDSRGLVEGVVSRKTAVNRVLAVGAGGAKAFLAASNVRLQEDDRPQISGSASRAHRAASISARVICLN</sequence>
<dbReference type="Proteomes" id="UP000076574">
    <property type="component" value="Unassembled WGS sequence"/>
</dbReference>
<evidence type="ECO:0000313" key="1">
    <source>
        <dbReference type="EMBL" id="KZD24094.1"/>
    </source>
</evidence>
<dbReference type="AlphaFoldDB" id="A0A161QRU5"/>
<comment type="caution">
    <text evidence="1">The sequence shown here is derived from an EMBL/GenBank/DDBJ whole genome shotgun (WGS) entry which is preliminary data.</text>
</comment>
<dbReference type="Pfam" id="PF13365">
    <property type="entry name" value="Trypsin_2"/>
    <property type="match status" value="1"/>
</dbReference>
<dbReference type="PANTHER" id="PTHR43019:SF23">
    <property type="entry name" value="PROTEASE DO-LIKE 5, CHLOROPLASTIC"/>
    <property type="match status" value="1"/>
</dbReference>
<dbReference type="STRING" id="943830.A4A58_24790"/>
<dbReference type="OrthoDB" id="8210367at2"/>
<dbReference type="InterPro" id="IPR009003">
    <property type="entry name" value="Peptidase_S1_PA"/>
</dbReference>
<reference evidence="1 2" key="1">
    <citation type="submission" date="2016-03" db="EMBL/GenBank/DDBJ databases">
        <title>Microsymbionts genomes from the relict species Vavilovia formosa (Stev.) Fed.</title>
        <authorList>
            <person name="Kopat V."/>
            <person name="Chirak E."/>
            <person name="Kimeklis A."/>
            <person name="Andronov E."/>
        </authorList>
    </citation>
    <scope>NUCLEOTIDE SEQUENCE [LARGE SCALE GENOMIC DNA]</scope>
    <source>
        <strain evidence="1 2">Vaf07</strain>
    </source>
</reference>
<dbReference type="EMBL" id="LVYV01000006">
    <property type="protein sequence ID" value="KZD24094.1"/>
    <property type="molecule type" value="Genomic_DNA"/>
</dbReference>
<dbReference type="Gene3D" id="2.40.10.120">
    <property type="match status" value="1"/>
</dbReference>
<evidence type="ECO:0000313" key="2">
    <source>
        <dbReference type="Proteomes" id="UP000076574"/>
    </source>
</evidence>
<organism evidence="1 2">
    <name type="scientific">Tardiphaga robiniae</name>
    <dbReference type="NCBI Taxonomy" id="943830"/>
    <lineage>
        <taxon>Bacteria</taxon>
        <taxon>Pseudomonadati</taxon>
        <taxon>Pseudomonadota</taxon>
        <taxon>Alphaproteobacteria</taxon>
        <taxon>Hyphomicrobiales</taxon>
        <taxon>Nitrobacteraceae</taxon>
        <taxon>Tardiphaga</taxon>
    </lineage>
</organism>
<accession>A0A161QRU5</accession>
<protein>
    <recommendedName>
        <fullName evidence="3">Trypsin-like peptidase domain-containing protein</fullName>
    </recommendedName>
</protein>
<gene>
    <name evidence="1" type="ORF">A4A58_24790</name>
</gene>
<evidence type="ECO:0008006" key="3">
    <source>
        <dbReference type="Google" id="ProtNLM"/>
    </source>
</evidence>